<dbReference type="PANTHER" id="PTHR46143">
    <property type="entry name" value="CALPAIN-7"/>
    <property type="match status" value="1"/>
</dbReference>
<dbReference type="InterPro" id="IPR051297">
    <property type="entry name" value="PalB/RIM13"/>
</dbReference>
<evidence type="ECO:0000259" key="7">
    <source>
        <dbReference type="PROSITE" id="PS50203"/>
    </source>
</evidence>
<dbReference type="InterPro" id="IPR007330">
    <property type="entry name" value="MIT_dom"/>
</dbReference>
<dbReference type="InterPro" id="IPR022683">
    <property type="entry name" value="Calpain_III"/>
</dbReference>
<feature type="compositionally biased region" description="Polar residues" evidence="6">
    <location>
        <begin position="157"/>
        <end position="187"/>
    </location>
</feature>
<evidence type="ECO:0000256" key="3">
    <source>
        <dbReference type="ARBA" id="ARBA00022801"/>
    </source>
</evidence>
<evidence type="ECO:0000313" key="8">
    <source>
        <dbReference type="EMBL" id="CAH3165572.1"/>
    </source>
</evidence>
<dbReference type="Proteomes" id="UP001159405">
    <property type="component" value="Unassembled WGS sequence"/>
</dbReference>
<dbReference type="Gene3D" id="1.20.58.80">
    <property type="entry name" value="Phosphotransferase system, lactose/cellobiose-type IIA subunit"/>
    <property type="match status" value="2"/>
</dbReference>
<feature type="active site" evidence="5">
    <location>
        <position position="448"/>
    </location>
</feature>
<dbReference type="InterPro" id="IPR001300">
    <property type="entry name" value="Peptidase_C2_calpain_cat"/>
</dbReference>
<evidence type="ECO:0000256" key="5">
    <source>
        <dbReference type="PROSITE-ProRule" id="PRU00239"/>
    </source>
</evidence>
<dbReference type="PANTHER" id="PTHR46143:SF1">
    <property type="entry name" value="CALPAIN-7"/>
    <property type="match status" value="1"/>
</dbReference>
<reference evidence="8 9" key="1">
    <citation type="submission" date="2022-05" db="EMBL/GenBank/DDBJ databases">
        <authorList>
            <consortium name="Genoscope - CEA"/>
            <person name="William W."/>
        </authorList>
    </citation>
    <scope>NUCLEOTIDE SEQUENCE [LARGE SCALE GENOMIC DNA]</scope>
</reference>
<dbReference type="InterPro" id="IPR038765">
    <property type="entry name" value="Papain-like_cys_pep_sf"/>
</dbReference>
<dbReference type="PRINTS" id="PR00704">
    <property type="entry name" value="CALPAIN"/>
</dbReference>
<dbReference type="EMBL" id="CALNXK010000133">
    <property type="protein sequence ID" value="CAH3165572.1"/>
    <property type="molecule type" value="Genomic_DNA"/>
</dbReference>
<organism evidence="8 9">
    <name type="scientific">Porites lobata</name>
    <dbReference type="NCBI Taxonomy" id="104759"/>
    <lineage>
        <taxon>Eukaryota</taxon>
        <taxon>Metazoa</taxon>
        <taxon>Cnidaria</taxon>
        <taxon>Anthozoa</taxon>
        <taxon>Hexacorallia</taxon>
        <taxon>Scleractinia</taxon>
        <taxon>Fungiina</taxon>
        <taxon>Poritidae</taxon>
        <taxon>Porites</taxon>
    </lineage>
</organism>
<evidence type="ECO:0000256" key="6">
    <source>
        <dbReference type="SAM" id="MobiDB-lite"/>
    </source>
</evidence>
<feature type="active site" evidence="5">
    <location>
        <position position="280"/>
    </location>
</feature>
<dbReference type="Pfam" id="PF00648">
    <property type="entry name" value="Peptidase_C2"/>
    <property type="match status" value="1"/>
</dbReference>
<comment type="caution">
    <text evidence="8">The sequence shown here is derived from an EMBL/GenBank/DDBJ whole genome shotgun (WGS) entry which is preliminary data.</text>
</comment>
<dbReference type="Pfam" id="PF04212">
    <property type="entry name" value="MIT"/>
    <property type="match status" value="1"/>
</dbReference>
<dbReference type="Gene3D" id="2.60.120.380">
    <property type="match status" value="2"/>
</dbReference>
<dbReference type="InterPro" id="IPR036213">
    <property type="entry name" value="Calpain_III_sf"/>
</dbReference>
<feature type="domain" description="Calpain catalytic" evidence="7">
    <location>
        <begin position="224"/>
        <end position="530"/>
    </location>
</feature>
<dbReference type="Gene3D" id="3.90.70.10">
    <property type="entry name" value="Cysteine proteinases"/>
    <property type="match status" value="1"/>
</dbReference>
<dbReference type="SUPFAM" id="SSF54001">
    <property type="entry name" value="Cysteine proteinases"/>
    <property type="match status" value="1"/>
</dbReference>
<evidence type="ECO:0000313" key="9">
    <source>
        <dbReference type="Proteomes" id="UP001159405"/>
    </source>
</evidence>
<feature type="region of interest" description="Disordered" evidence="6">
    <location>
        <begin position="157"/>
        <end position="194"/>
    </location>
</feature>
<gene>
    <name evidence="8" type="ORF">PLOB_00007228</name>
</gene>
<evidence type="ECO:0000256" key="1">
    <source>
        <dbReference type="ARBA" id="ARBA00007623"/>
    </source>
</evidence>
<dbReference type="PROSITE" id="PS50203">
    <property type="entry name" value="CALPAIN_CAT"/>
    <property type="match status" value="1"/>
</dbReference>
<evidence type="ECO:0000256" key="4">
    <source>
        <dbReference type="ARBA" id="ARBA00022807"/>
    </source>
</evidence>
<keyword evidence="9" id="KW-1185">Reference proteome</keyword>
<proteinExistence type="inferred from homology"/>
<keyword evidence="2 5" id="KW-0645">Protease</keyword>
<dbReference type="InterPro" id="IPR022682">
    <property type="entry name" value="Calpain_domain_III"/>
</dbReference>
<keyword evidence="4 5" id="KW-0788">Thiol protease</keyword>
<dbReference type="SMART" id="SM00720">
    <property type="entry name" value="calpain_III"/>
    <property type="match status" value="1"/>
</dbReference>
<dbReference type="InterPro" id="IPR036181">
    <property type="entry name" value="MIT_dom_sf"/>
</dbReference>
<dbReference type="SMART" id="SM00230">
    <property type="entry name" value="CysPc"/>
    <property type="match status" value="1"/>
</dbReference>
<comment type="similarity">
    <text evidence="1">Belongs to the peptidase C2 family.</text>
</comment>
<dbReference type="SUPFAM" id="SSF49758">
    <property type="entry name" value="Calpain large subunit, middle domain (domain III)"/>
    <property type="match status" value="2"/>
</dbReference>
<dbReference type="Pfam" id="PF01067">
    <property type="entry name" value="Calpain_III"/>
    <property type="match status" value="1"/>
</dbReference>
<accession>A0ABN8QJ40</accession>
<dbReference type="InterPro" id="IPR022684">
    <property type="entry name" value="Calpain_cysteine_protease"/>
</dbReference>
<feature type="active site" evidence="5">
    <location>
        <position position="468"/>
    </location>
</feature>
<sequence>MVDVKELCEDGYRLAIQAVDLDKIGSGDAAAFFYIEAAEALLKALSYDPSLDVKDKASQYIRRAEELRALEQQQGINQQEKGVERAEFLLKQALHEDERGRPNDALPLYTDAAELCIGTSSGLPDDDKLKKKLQLLAKQAIERAEAIKGILNIRQSNSATPGSSSVIQSVQGLSLSSNGESTPGSSTGEKRPHLTAKELEVLKKTSYINGKLFPPWLDIDLKERFAYPDYYSDKDGQLALSQKQRARFAKWLRPSELCENPEMIYAISSFSIKQTIVSDCSFLASLAISAAYERNFKRSLITSIIYPQNRAGKPVINPSGKYMIKLRINGVARKVVVDDTLPVGRDGELLCSYSNNRNEMWVSLIEKAYLKVMGGYDFPGSNSSIDLHALTGWIPERMSIKRNDPKFNESMHFDRLLNGLRKGDCLITVATGPLSDSDADRAGLVSTHAYALLDMRKIQGHRLLQLKNPWSHLRWKGKFSELDSTSWTPELQRALNYDRKSALQIDNGVFWINWESLMQFFDVIYMNWNPKLFKYRFSLHSTWTAAEGPKKDVYNVGDNPQYKLELLSADQDTVVWILLTRHITQKDDFAENKEFITVHVYKSDGGRIFYPDNPFLEGTKINSPFYLAKLNAPKGTKRFTLVVSQYEKTNTIHYTLKASTYISKTVFSSTEFRLSPVPIPYTVEKQVTGEWKGTLAGGCPNYSSHSNNPVYRLQLQTSSNAETAEVLLKLRGPKQFSVGVIIRSVDRASDGKPVYEAYSDTYRPGFYVQQLTKVPAGTYDLIPSTFYPGQEGPFILTIAASCRIGLGRK</sequence>
<dbReference type="SUPFAM" id="SSF116846">
    <property type="entry name" value="MIT domain"/>
    <property type="match status" value="2"/>
</dbReference>
<name>A0ABN8QJ40_9CNID</name>
<protein>
    <recommendedName>
        <fullName evidence="7">Calpain catalytic domain-containing protein</fullName>
    </recommendedName>
</protein>
<evidence type="ECO:0000256" key="2">
    <source>
        <dbReference type="ARBA" id="ARBA00022670"/>
    </source>
</evidence>
<keyword evidence="3 5" id="KW-0378">Hydrolase</keyword>
<dbReference type="CDD" id="cd00044">
    <property type="entry name" value="CysPc"/>
    <property type="match status" value="1"/>
</dbReference>
<dbReference type="SMART" id="SM00745">
    <property type="entry name" value="MIT"/>
    <property type="match status" value="2"/>
</dbReference>